<proteinExistence type="predicted"/>
<dbReference type="EMBL" id="CM007387">
    <property type="protein sequence ID" value="ONK64377.1"/>
    <property type="molecule type" value="Genomic_DNA"/>
</dbReference>
<reference evidence="3" key="1">
    <citation type="journal article" date="2017" name="Nat. Commun.">
        <title>The asparagus genome sheds light on the origin and evolution of a young Y chromosome.</title>
        <authorList>
            <person name="Harkess A."/>
            <person name="Zhou J."/>
            <person name="Xu C."/>
            <person name="Bowers J.E."/>
            <person name="Van der Hulst R."/>
            <person name="Ayyampalayam S."/>
            <person name="Mercati F."/>
            <person name="Riccardi P."/>
            <person name="McKain M.R."/>
            <person name="Kakrana A."/>
            <person name="Tang H."/>
            <person name="Ray J."/>
            <person name="Groenendijk J."/>
            <person name="Arikit S."/>
            <person name="Mathioni S.M."/>
            <person name="Nakano M."/>
            <person name="Shan H."/>
            <person name="Telgmann-Rauber A."/>
            <person name="Kanno A."/>
            <person name="Yue Z."/>
            <person name="Chen H."/>
            <person name="Li W."/>
            <person name="Chen Y."/>
            <person name="Xu X."/>
            <person name="Zhang Y."/>
            <person name="Luo S."/>
            <person name="Chen H."/>
            <person name="Gao J."/>
            <person name="Mao Z."/>
            <person name="Pires J.C."/>
            <person name="Luo M."/>
            <person name="Kudrna D."/>
            <person name="Wing R.A."/>
            <person name="Meyers B.C."/>
            <person name="Yi K."/>
            <person name="Kong H."/>
            <person name="Lavrijsen P."/>
            <person name="Sunseri F."/>
            <person name="Falavigna A."/>
            <person name="Ye Y."/>
            <person name="Leebens-Mack J.H."/>
            <person name="Chen G."/>
        </authorList>
    </citation>
    <scope>NUCLEOTIDE SEQUENCE [LARGE SCALE GENOMIC DNA]</scope>
    <source>
        <strain evidence="3">cv. DH0086</strain>
    </source>
</reference>
<evidence type="ECO:0000256" key="1">
    <source>
        <dbReference type="SAM" id="MobiDB-lite"/>
    </source>
</evidence>
<organism evidence="2 3">
    <name type="scientific">Asparagus officinalis</name>
    <name type="common">Garden asparagus</name>
    <dbReference type="NCBI Taxonomy" id="4686"/>
    <lineage>
        <taxon>Eukaryota</taxon>
        <taxon>Viridiplantae</taxon>
        <taxon>Streptophyta</taxon>
        <taxon>Embryophyta</taxon>
        <taxon>Tracheophyta</taxon>
        <taxon>Spermatophyta</taxon>
        <taxon>Magnoliopsida</taxon>
        <taxon>Liliopsida</taxon>
        <taxon>Asparagales</taxon>
        <taxon>Asparagaceae</taxon>
        <taxon>Asparagoideae</taxon>
        <taxon>Asparagus</taxon>
    </lineage>
</organism>
<protein>
    <submittedName>
        <fullName evidence="2">Uncharacterized protein</fullName>
    </submittedName>
</protein>
<sequence length="241" mass="25905">MDSRLLLSRAAYPQLTAAGRAGSIPDAAGRQTSRTHRAAQTSSVPPSPQSRQRQPCLCGDSPFRPEPPRPSYRSRVPSLLILALALSLSAHSLTHRVAHPSPPILRRAAKRCSAEHRPRFLLQPPPDPPPLSPSRTPCHHLLFNLPNSNPDHVDSTTPSTPNSVTLSPAHRTAPMTCPSQSPSSEPDLSSHLVLSCLTIFPPIAVLFPLFVFSITIHRGSDTPHSFIPVIPASAGSSPSFI</sequence>
<dbReference type="AlphaFoldDB" id="A0A5P1EGP9"/>
<accession>A0A5P1EGP9</accession>
<keyword evidence="3" id="KW-1185">Reference proteome</keyword>
<name>A0A5P1EGP9_ASPOF</name>
<feature type="region of interest" description="Disordered" evidence="1">
    <location>
        <begin position="17"/>
        <end position="71"/>
    </location>
</feature>
<dbReference type="Proteomes" id="UP000243459">
    <property type="component" value="Chromosome 7"/>
</dbReference>
<feature type="compositionally biased region" description="Low complexity" evidence="1">
    <location>
        <begin position="40"/>
        <end position="55"/>
    </location>
</feature>
<gene>
    <name evidence="2" type="ORF">A4U43_C07F25170</name>
</gene>
<dbReference type="Gramene" id="ONK64377">
    <property type="protein sequence ID" value="ONK64377"/>
    <property type="gene ID" value="A4U43_C07F25170"/>
</dbReference>
<evidence type="ECO:0000313" key="3">
    <source>
        <dbReference type="Proteomes" id="UP000243459"/>
    </source>
</evidence>
<evidence type="ECO:0000313" key="2">
    <source>
        <dbReference type="EMBL" id="ONK64377.1"/>
    </source>
</evidence>